<dbReference type="Pfam" id="PF13539">
    <property type="entry name" value="Peptidase_M15_4"/>
    <property type="match status" value="1"/>
</dbReference>
<proteinExistence type="predicted"/>
<feature type="transmembrane region" description="Helical" evidence="1">
    <location>
        <begin position="77"/>
        <end position="97"/>
    </location>
</feature>
<evidence type="ECO:0000313" key="3">
    <source>
        <dbReference type="EMBL" id="MYN45103.1"/>
    </source>
</evidence>
<evidence type="ECO:0000259" key="2">
    <source>
        <dbReference type="Pfam" id="PF13539"/>
    </source>
</evidence>
<keyword evidence="1" id="KW-0472">Membrane</keyword>
<keyword evidence="4" id="KW-1185">Reference proteome</keyword>
<dbReference type="SUPFAM" id="SSF55166">
    <property type="entry name" value="Hedgehog/DD-peptidase"/>
    <property type="match status" value="1"/>
</dbReference>
<name>A0A845HVR7_9BURK</name>
<accession>A0A845HVR7</accession>
<feature type="domain" description="Peptidase M15C" evidence="2">
    <location>
        <begin position="205"/>
        <end position="270"/>
    </location>
</feature>
<dbReference type="RefSeq" id="WP_161034797.1">
    <property type="nucleotide sequence ID" value="NZ_WWCL01000002.1"/>
</dbReference>
<dbReference type="GO" id="GO:0008233">
    <property type="term" value="F:peptidase activity"/>
    <property type="evidence" value="ECO:0007669"/>
    <property type="project" value="InterPro"/>
</dbReference>
<keyword evidence="1" id="KW-0812">Transmembrane</keyword>
<keyword evidence="1" id="KW-1133">Transmembrane helix</keyword>
<evidence type="ECO:0000313" key="4">
    <source>
        <dbReference type="Proteomes" id="UP000444316"/>
    </source>
</evidence>
<sequence length="278" mass="31548">MLLFFVPAAFLAACFACSILLFSPVREALLVHWQMLRQRMRRWRWPAPLSPLALQGGVAACSRSWRQLQQLLRRRWLLVLAALVLVTVPVLLALMLAGRTMLDGFQGAERDSNEQVLALLQGEQLTAPVALPPLAFTTAEVLQVRPMLASADRNWQLLHPGFSQRLLRVFRVMREQYGYEMAILEGYRSPERQNLLAQAGSNVTNARAFQSYHQFGLAADCAFLRDGKLQISEKDPWAMRGYRLYDEVAEAAGLRWGGRWTMMDFGHVELQQAGVLHK</sequence>
<dbReference type="AlphaFoldDB" id="A0A845HVR7"/>
<dbReference type="InterPro" id="IPR039561">
    <property type="entry name" value="Peptidase_M15C"/>
</dbReference>
<dbReference type="Proteomes" id="UP000444316">
    <property type="component" value="Unassembled WGS sequence"/>
</dbReference>
<dbReference type="CDD" id="cd14845">
    <property type="entry name" value="L-Ala-D-Glu_peptidase_like"/>
    <property type="match status" value="1"/>
</dbReference>
<dbReference type="InterPro" id="IPR009045">
    <property type="entry name" value="Zn_M74/Hedgehog-like"/>
</dbReference>
<dbReference type="EMBL" id="WWCL01000002">
    <property type="protein sequence ID" value="MYN45103.1"/>
    <property type="molecule type" value="Genomic_DNA"/>
</dbReference>
<reference evidence="3" key="1">
    <citation type="submission" date="2019-12" db="EMBL/GenBank/DDBJ databases">
        <title>Novel species isolated from a subtropical stream in China.</title>
        <authorList>
            <person name="Lu H."/>
        </authorList>
    </citation>
    <scope>NUCLEOTIDE SEQUENCE [LARGE SCALE GENOMIC DNA]</scope>
    <source>
        <strain evidence="3">FT93W</strain>
    </source>
</reference>
<comment type="caution">
    <text evidence="3">The sequence shown here is derived from an EMBL/GenBank/DDBJ whole genome shotgun (WGS) entry which is preliminary data.</text>
</comment>
<protein>
    <submittedName>
        <fullName evidence="3">M15 family peptidase</fullName>
    </submittedName>
</protein>
<organism evidence="3 4">
    <name type="scientific">Duganella fentianensis</name>
    <dbReference type="NCBI Taxonomy" id="2692177"/>
    <lineage>
        <taxon>Bacteria</taxon>
        <taxon>Pseudomonadati</taxon>
        <taxon>Pseudomonadota</taxon>
        <taxon>Betaproteobacteria</taxon>
        <taxon>Burkholderiales</taxon>
        <taxon>Oxalobacteraceae</taxon>
        <taxon>Telluria group</taxon>
        <taxon>Duganella</taxon>
    </lineage>
</organism>
<gene>
    <name evidence="3" type="ORF">GTP23_08510</name>
</gene>
<dbReference type="Gene3D" id="3.30.1380.10">
    <property type="match status" value="1"/>
</dbReference>
<evidence type="ECO:0000256" key="1">
    <source>
        <dbReference type="SAM" id="Phobius"/>
    </source>
</evidence>